<sequence>MKKWYYICIWLGLCSLCSCEINDYVEPQALPDATHEGLQTFGTKINGSLWVPFQKYRSNPNIKPAPVVWGKLQQQTLRIAVTNQQTLESISLMINGVNGVGTYRFMSFFPKNALEFTPYASLYQRCANGDCAQYVVCNTCENKVNITYYDTTRKIFSGTFEVTFQKKDSPSERVTLSDGRFDIRD</sequence>
<protein>
    <submittedName>
        <fullName evidence="1">DUF5025 domain-containing protein</fullName>
    </submittedName>
</protein>
<reference evidence="1 2" key="1">
    <citation type="submission" date="2023-05" db="EMBL/GenBank/DDBJ databases">
        <title>Novel species of genus Flectobacillus isolated from stream in China.</title>
        <authorList>
            <person name="Lu H."/>
        </authorList>
    </citation>
    <scope>NUCLEOTIDE SEQUENCE [LARGE SCALE GENOMIC DNA]</scope>
    <source>
        <strain evidence="1 2">KCTC 42575</strain>
    </source>
</reference>
<proteinExistence type="predicted"/>
<comment type="caution">
    <text evidence="1">The sequence shown here is derived from an EMBL/GenBank/DDBJ whole genome shotgun (WGS) entry which is preliminary data.</text>
</comment>
<dbReference type="Proteomes" id="UP001236507">
    <property type="component" value="Unassembled WGS sequence"/>
</dbReference>
<organism evidence="1 2">
    <name type="scientific">Flectobacillus roseus</name>
    <dbReference type="NCBI Taxonomy" id="502259"/>
    <lineage>
        <taxon>Bacteria</taxon>
        <taxon>Pseudomonadati</taxon>
        <taxon>Bacteroidota</taxon>
        <taxon>Cytophagia</taxon>
        <taxon>Cytophagales</taxon>
        <taxon>Flectobacillaceae</taxon>
        <taxon>Flectobacillus</taxon>
    </lineage>
</organism>
<evidence type="ECO:0000313" key="2">
    <source>
        <dbReference type="Proteomes" id="UP001236507"/>
    </source>
</evidence>
<accession>A0ABT6YEL6</accession>
<dbReference type="RefSeq" id="WP_095161211.1">
    <property type="nucleotide sequence ID" value="NZ_JASHIF010000025.1"/>
</dbReference>
<gene>
    <name evidence="1" type="ORF">QM524_22630</name>
</gene>
<keyword evidence="2" id="KW-1185">Reference proteome</keyword>
<dbReference type="PROSITE" id="PS51257">
    <property type="entry name" value="PROKAR_LIPOPROTEIN"/>
    <property type="match status" value="1"/>
</dbReference>
<name>A0ABT6YEL6_9BACT</name>
<dbReference type="EMBL" id="JASHIF010000025">
    <property type="protein sequence ID" value="MDI9862037.1"/>
    <property type="molecule type" value="Genomic_DNA"/>
</dbReference>
<evidence type="ECO:0000313" key="1">
    <source>
        <dbReference type="EMBL" id="MDI9862037.1"/>
    </source>
</evidence>